<feature type="compositionally biased region" description="Basic and acidic residues" evidence="1">
    <location>
        <begin position="571"/>
        <end position="585"/>
    </location>
</feature>
<keyword evidence="2" id="KW-1185">Reference proteome</keyword>
<proteinExistence type="predicted"/>
<feature type="compositionally biased region" description="Polar residues" evidence="1">
    <location>
        <begin position="266"/>
        <end position="286"/>
    </location>
</feature>
<evidence type="ECO:0000313" key="2">
    <source>
        <dbReference type="Proteomes" id="UP000079169"/>
    </source>
</evidence>
<dbReference type="KEGG" id="dci:103522349"/>
<feature type="compositionally biased region" description="Polar residues" evidence="1">
    <location>
        <begin position="310"/>
        <end position="334"/>
    </location>
</feature>
<sequence>MSELESDLSQLDLNAATCLLTEDEIVTSLQNTANLFSARRVLVEAAQIFDENNKTIQPFNLTTQVDNYETTAKEYQEIIENKVLLEAFTKTIDQSIILDHVLKDDYGQNSDASENQIKVLFESNQLESLVTHLNDNEGVEKESQVRDLLENKRKITETLPRLKENFKKTEKDKDNIEMFNKASKYLKNMELMRNITQRLLAEYKFSEVKNDPELWAIHMRMLQRKTLTDYYKSTETGEANLDVNTENNSIAEERDNSIVEDIPGDNSMTEPNESVHSPHVPNNASARSRPVRTSVPNVGPANAAVESAPNEGQPNVSMKSVPNTSFRSGRNATFRSGLLDGSRLTRNEVSGIARLALNDTESDALNISEVNPTGVNRTEIGLDESLEMESEDEATSEKEMEQDEDESDLDEFVGKEELEEVFDEEEYEYEEIVEEEIADEEEGDEIEEEEEGEELPEDEEGGEEVENGGEERMEVDRQERLDESGEYEEEITEYEEIVEEEEEEEEVEEREEMTENEEGEQDEGNEEENEEFYDAREDVSGVGNETHNHDSKNTLESEEEYEARQTTNRPTRHDLAESTEKETRGRKSNQKGAKAGRQSKYEVEESEDSQVESIEQNKNTRKQKRHVESTQKELKEPKVRQTRSKQSGQLNTKAEARKPPSKPERVATRRSETRTSDRRSLRRKEQQDENVTEETADQTLETTDNQTFEF</sequence>
<name>A0A1S4ER29_DIACI</name>
<feature type="compositionally biased region" description="Basic and acidic residues" evidence="1">
    <location>
        <begin position="469"/>
        <end position="483"/>
    </location>
</feature>
<gene>
    <name evidence="3" type="primary">LOC103522349</name>
</gene>
<protein>
    <submittedName>
        <fullName evidence="3">Glutamic acid-rich protein isoform X1</fullName>
    </submittedName>
</protein>
<dbReference type="GeneID" id="103522349"/>
<dbReference type="OMA" id="WAIHMRM"/>
<feature type="compositionally biased region" description="Acidic residues" evidence="1">
    <location>
        <begin position="381"/>
        <end position="468"/>
    </location>
</feature>
<feature type="compositionally biased region" description="Polar residues" evidence="1">
    <location>
        <begin position="697"/>
        <end position="710"/>
    </location>
</feature>
<dbReference type="AlphaFoldDB" id="A0A1S4ER29"/>
<dbReference type="PaxDb" id="121845-A0A1S4ER29"/>
<dbReference type="RefSeq" id="XP_017304502.1">
    <property type="nucleotide sequence ID" value="XM_017449013.2"/>
</dbReference>
<feature type="compositionally biased region" description="Basic and acidic residues" evidence="1">
    <location>
        <begin position="546"/>
        <end position="555"/>
    </location>
</feature>
<feature type="compositionally biased region" description="Acidic residues" evidence="1">
    <location>
        <begin position="484"/>
        <end position="532"/>
    </location>
</feature>
<feature type="compositionally biased region" description="Basic and acidic residues" evidence="1">
    <location>
        <begin position="626"/>
        <end position="639"/>
    </location>
</feature>
<feature type="region of interest" description="Disordered" evidence="1">
    <location>
        <begin position="248"/>
        <end position="335"/>
    </location>
</feature>
<feature type="compositionally biased region" description="Basic and acidic residues" evidence="1">
    <location>
        <begin position="654"/>
        <end position="687"/>
    </location>
</feature>
<dbReference type="Proteomes" id="UP000079169">
    <property type="component" value="Unplaced"/>
</dbReference>
<accession>A0A1S4ER29</accession>
<evidence type="ECO:0000313" key="3">
    <source>
        <dbReference type="RefSeq" id="XP_017304502.1"/>
    </source>
</evidence>
<reference evidence="3" key="1">
    <citation type="submission" date="2025-08" db="UniProtKB">
        <authorList>
            <consortium name="RefSeq"/>
        </authorList>
    </citation>
    <scope>IDENTIFICATION</scope>
</reference>
<organism evidence="2 3">
    <name type="scientific">Diaphorina citri</name>
    <name type="common">Asian citrus psyllid</name>
    <dbReference type="NCBI Taxonomy" id="121845"/>
    <lineage>
        <taxon>Eukaryota</taxon>
        <taxon>Metazoa</taxon>
        <taxon>Ecdysozoa</taxon>
        <taxon>Arthropoda</taxon>
        <taxon>Hexapoda</taxon>
        <taxon>Insecta</taxon>
        <taxon>Pterygota</taxon>
        <taxon>Neoptera</taxon>
        <taxon>Paraneoptera</taxon>
        <taxon>Hemiptera</taxon>
        <taxon>Sternorrhyncha</taxon>
        <taxon>Psylloidea</taxon>
        <taxon>Psyllidae</taxon>
        <taxon>Diaphorininae</taxon>
        <taxon>Diaphorina</taxon>
    </lineage>
</organism>
<evidence type="ECO:0000256" key="1">
    <source>
        <dbReference type="SAM" id="MobiDB-lite"/>
    </source>
</evidence>
<feature type="region of interest" description="Disordered" evidence="1">
    <location>
        <begin position="368"/>
        <end position="710"/>
    </location>
</feature>